<dbReference type="AlphaFoldDB" id="A0A6J0K4Z5"/>
<dbReference type="Gene3D" id="3.80.10.10">
    <property type="entry name" value="Ribonuclease Inhibitor"/>
    <property type="match status" value="1"/>
</dbReference>
<keyword evidence="2" id="KW-0433">Leucine-rich repeat</keyword>
<dbReference type="PROSITE" id="PS51153">
    <property type="entry name" value="RPW8"/>
    <property type="match status" value="1"/>
</dbReference>
<dbReference type="GO" id="GO:0043531">
    <property type="term" value="F:ADP binding"/>
    <property type="evidence" value="ECO:0007669"/>
    <property type="project" value="InterPro"/>
</dbReference>
<dbReference type="InterPro" id="IPR036388">
    <property type="entry name" value="WH-like_DNA-bd_sf"/>
</dbReference>
<dbReference type="Gene3D" id="1.10.10.10">
    <property type="entry name" value="Winged helix-like DNA-binding domain superfamily/Winged helix DNA-binding domain"/>
    <property type="match status" value="1"/>
</dbReference>
<dbReference type="GO" id="GO:0006952">
    <property type="term" value="P:defense response"/>
    <property type="evidence" value="ECO:0007669"/>
    <property type="project" value="UniProtKB-KW"/>
</dbReference>
<organism evidence="8 9">
    <name type="scientific">Raphanus sativus</name>
    <name type="common">Radish</name>
    <name type="synonym">Raphanus raphanistrum var. sativus</name>
    <dbReference type="NCBI Taxonomy" id="3726"/>
    <lineage>
        <taxon>Eukaryota</taxon>
        <taxon>Viridiplantae</taxon>
        <taxon>Streptophyta</taxon>
        <taxon>Embryophyta</taxon>
        <taxon>Tracheophyta</taxon>
        <taxon>Spermatophyta</taxon>
        <taxon>Magnoliopsida</taxon>
        <taxon>eudicotyledons</taxon>
        <taxon>Gunneridae</taxon>
        <taxon>Pentapetalae</taxon>
        <taxon>rosids</taxon>
        <taxon>malvids</taxon>
        <taxon>Brassicales</taxon>
        <taxon>Brassicaceae</taxon>
        <taxon>Brassiceae</taxon>
        <taxon>Raphanus</taxon>
    </lineage>
</organism>
<protein>
    <submittedName>
        <fullName evidence="9">Disease resistance protein ADR1</fullName>
    </submittedName>
</protein>
<dbReference type="PANTHER" id="PTHR36766">
    <property type="entry name" value="PLANT BROAD-SPECTRUM MILDEW RESISTANCE PROTEIN RPW8"/>
    <property type="match status" value="1"/>
</dbReference>
<evidence type="ECO:0000313" key="9">
    <source>
        <dbReference type="RefSeq" id="XP_018443037.2"/>
    </source>
</evidence>
<dbReference type="KEGG" id="rsz:108814889"/>
<reference evidence="8" key="1">
    <citation type="journal article" date="2019" name="Database">
        <title>The radish genome database (RadishGD): an integrated information resource for radish genomics.</title>
        <authorList>
            <person name="Yu H.J."/>
            <person name="Baek S."/>
            <person name="Lee Y.J."/>
            <person name="Cho A."/>
            <person name="Mun J.H."/>
        </authorList>
    </citation>
    <scope>NUCLEOTIDE SEQUENCE [LARGE SCALE GENOMIC DNA]</scope>
    <source>
        <strain evidence="8">cv. WK10039</strain>
    </source>
</reference>
<evidence type="ECO:0000313" key="8">
    <source>
        <dbReference type="Proteomes" id="UP000504610"/>
    </source>
</evidence>
<dbReference type="Pfam" id="PF00931">
    <property type="entry name" value="NB-ARC"/>
    <property type="match status" value="1"/>
</dbReference>
<dbReference type="SUPFAM" id="SSF52058">
    <property type="entry name" value="L domain-like"/>
    <property type="match status" value="1"/>
</dbReference>
<evidence type="ECO:0000256" key="3">
    <source>
        <dbReference type="ARBA" id="ARBA00022737"/>
    </source>
</evidence>
<evidence type="ECO:0000259" key="7">
    <source>
        <dbReference type="PROSITE" id="PS51153"/>
    </source>
</evidence>
<feature type="domain" description="RPW8" evidence="7">
    <location>
        <begin position="1"/>
        <end position="148"/>
    </location>
</feature>
<dbReference type="InterPro" id="IPR027417">
    <property type="entry name" value="P-loop_NTPase"/>
</dbReference>
<keyword evidence="8" id="KW-1185">Reference proteome</keyword>
<comment type="similarity">
    <text evidence="1">Belongs to the disease resistance NB-LRR family.</text>
</comment>
<evidence type="ECO:0000256" key="5">
    <source>
        <dbReference type="ARBA" id="ARBA00022821"/>
    </source>
</evidence>
<dbReference type="InterPro" id="IPR042197">
    <property type="entry name" value="Apaf_helical"/>
</dbReference>
<dbReference type="GO" id="GO:0005524">
    <property type="term" value="F:ATP binding"/>
    <property type="evidence" value="ECO:0007669"/>
    <property type="project" value="UniProtKB-KW"/>
</dbReference>
<dbReference type="InterPro" id="IPR008808">
    <property type="entry name" value="Powdery_mildew-R_dom"/>
</dbReference>
<keyword evidence="5" id="KW-0611">Plant defense</keyword>
<dbReference type="PRINTS" id="PR00364">
    <property type="entry name" value="DISEASERSIST"/>
</dbReference>
<dbReference type="InterPro" id="IPR032675">
    <property type="entry name" value="LRR_dom_sf"/>
</dbReference>
<keyword evidence="6" id="KW-0067">ATP-binding</keyword>
<evidence type="ECO:0000256" key="2">
    <source>
        <dbReference type="ARBA" id="ARBA00022614"/>
    </source>
</evidence>
<dbReference type="SUPFAM" id="SSF52540">
    <property type="entry name" value="P-loop containing nucleoside triphosphate hydrolases"/>
    <property type="match status" value="1"/>
</dbReference>
<dbReference type="OrthoDB" id="1357022at2759"/>
<keyword evidence="4" id="KW-0547">Nucleotide-binding</keyword>
<accession>A0A6J0K4Z5</accession>
<name>A0A6J0K4Z5_RAPSA</name>
<dbReference type="Gene3D" id="1.10.8.430">
    <property type="entry name" value="Helical domain of apoptotic protease-activating factors"/>
    <property type="match status" value="1"/>
</dbReference>
<dbReference type="GeneID" id="108814889"/>
<evidence type="ECO:0000256" key="4">
    <source>
        <dbReference type="ARBA" id="ARBA00022741"/>
    </source>
</evidence>
<gene>
    <name evidence="9" type="primary">LOC108814889</name>
</gene>
<dbReference type="PANTHER" id="PTHR36766:SF25">
    <property type="entry name" value="DISEASE RESISTANCE PROTEIN ADR1"/>
    <property type="match status" value="1"/>
</dbReference>
<dbReference type="InterPro" id="IPR002182">
    <property type="entry name" value="NB-ARC"/>
</dbReference>
<dbReference type="Proteomes" id="UP000504610">
    <property type="component" value="Chromosome 1"/>
</dbReference>
<reference evidence="9" key="2">
    <citation type="submission" date="2025-08" db="UniProtKB">
        <authorList>
            <consortium name="RefSeq"/>
        </authorList>
    </citation>
    <scope>IDENTIFICATION</scope>
    <source>
        <tissue evidence="9">Leaf</tissue>
    </source>
</reference>
<proteinExistence type="inferred from homology"/>
<sequence length="789" mass="90024">MSLIDIVAGDISPELLKLLVTVASTVYGCKRIAERLITLISDVQPTIREIQHSGVQLSEHRQTQMRIFFEILEKARKLSEKVLRCSRLNPKHVYYANKMKDLEKKIVRFLSTSVLVNILADVNHNRFSCESSLERIEKKCDRINERMDSLSLEKAVKRAEATMAFEMEVDPAIQEEVLDRGKRKVKEMMLKYKDANLFGISGMSGSGKTTLAEGLLQDPEFRGFFRNQILFLTLSASPNLENLRSLIKSFLDEGSQNRKLVILDDVWTKESLDMLMFKIPGATTLVVSRFNLTVPRTTYNVEFLKEDEATSVFCICAFGAKFPPHRCRKVLIEQVVDECKGLPLSLKVLGALLKDKPDRCWEGVLKRLSRGEASDENRVFAHVEESLHNLDPRTRSCFLDLAAFPEDRKIPSNVVTNMLVEMHEIDEETAFSILVCLSQKNLLTLVKVPRFGTGYDDFFVKQHNVLRDVALHLSNHVEVNRRERLLMPRRESMLPREWERNNNQPFDARIVSIHTREMNELDWFDMELPKTEVLILNFSSDKYVLPPFICKMGSLKALVIINNSMSIACLDGFPLSANLANLRSLWLERVHVPELSSSAISLRNLHKMHLVLCKMNIFDRADLEFSNIFPSLSDLTIDHCDDFVRPSTICGITSLNSLSITNCQNILELPKNLSNLQSLETLRLYACPMLKALPVEICDLPCLAYLEISQCTRIESLPEEIGNLKKLEKIDMRECCLRGLPGSVDALESLRHVICDKEASNMWEEVKKAVPGLCIEIAESLFSLEWLNE</sequence>
<dbReference type="Gene3D" id="3.40.50.300">
    <property type="entry name" value="P-loop containing nucleotide triphosphate hydrolases"/>
    <property type="match status" value="1"/>
</dbReference>
<dbReference type="FunFam" id="3.80.10.10:FF:001428">
    <property type="entry name" value="Probable disease resistance protein At5g04720"/>
    <property type="match status" value="1"/>
</dbReference>
<dbReference type="RefSeq" id="XP_018443037.2">
    <property type="nucleotide sequence ID" value="XM_018587535.2"/>
</dbReference>
<evidence type="ECO:0000256" key="6">
    <source>
        <dbReference type="ARBA" id="ARBA00022840"/>
    </source>
</evidence>
<dbReference type="Pfam" id="PF05659">
    <property type="entry name" value="RPW8"/>
    <property type="match status" value="1"/>
</dbReference>
<evidence type="ECO:0000256" key="1">
    <source>
        <dbReference type="ARBA" id="ARBA00008894"/>
    </source>
</evidence>
<keyword evidence="3" id="KW-0677">Repeat</keyword>